<reference evidence="2 3" key="1">
    <citation type="submission" date="2021-01" db="EMBL/GenBank/DDBJ databases">
        <title>Whole genome shotgun sequence of Actinoplanes palleronii NBRC 14916.</title>
        <authorList>
            <person name="Komaki H."/>
            <person name="Tamura T."/>
        </authorList>
    </citation>
    <scope>NUCLEOTIDE SEQUENCE [LARGE SCALE GENOMIC DNA]</scope>
    <source>
        <strain evidence="2 3">NBRC 14916</strain>
    </source>
</reference>
<proteinExistence type="predicted"/>
<accession>A0ABQ4BDB7</accession>
<name>A0ABQ4BDB7_9ACTN</name>
<sequence length="58" mass="6591">MTAIVANGTKIPSKINFKITMSCVRRGTDRRSRRDPCGARRPLARPNRDPLRGDVRVR</sequence>
<feature type="compositionally biased region" description="Basic and acidic residues" evidence="1">
    <location>
        <begin position="26"/>
        <end position="38"/>
    </location>
</feature>
<keyword evidence="3" id="KW-1185">Reference proteome</keyword>
<organism evidence="2 3">
    <name type="scientific">Actinoplanes palleronii</name>
    <dbReference type="NCBI Taxonomy" id="113570"/>
    <lineage>
        <taxon>Bacteria</taxon>
        <taxon>Bacillati</taxon>
        <taxon>Actinomycetota</taxon>
        <taxon>Actinomycetes</taxon>
        <taxon>Micromonosporales</taxon>
        <taxon>Micromonosporaceae</taxon>
        <taxon>Actinoplanes</taxon>
    </lineage>
</organism>
<evidence type="ECO:0000313" key="3">
    <source>
        <dbReference type="Proteomes" id="UP000624709"/>
    </source>
</evidence>
<evidence type="ECO:0000313" key="2">
    <source>
        <dbReference type="EMBL" id="GIE68677.1"/>
    </source>
</evidence>
<comment type="caution">
    <text evidence="2">The sequence shown here is derived from an EMBL/GenBank/DDBJ whole genome shotgun (WGS) entry which is preliminary data.</text>
</comment>
<feature type="region of interest" description="Disordered" evidence="1">
    <location>
        <begin position="26"/>
        <end position="58"/>
    </location>
</feature>
<dbReference type="Proteomes" id="UP000624709">
    <property type="component" value="Unassembled WGS sequence"/>
</dbReference>
<gene>
    <name evidence="2" type="ORF">Apa02nite_047850</name>
</gene>
<dbReference type="EMBL" id="BOMS01000073">
    <property type="protein sequence ID" value="GIE68677.1"/>
    <property type="molecule type" value="Genomic_DNA"/>
</dbReference>
<protein>
    <submittedName>
        <fullName evidence="2">Uncharacterized protein</fullName>
    </submittedName>
</protein>
<feature type="compositionally biased region" description="Basic and acidic residues" evidence="1">
    <location>
        <begin position="46"/>
        <end position="58"/>
    </location>
</feature>
<evidence type="ECO:0000256" key="1">
    <source>
        <dbReference type="SAM" id="MobiDB-lite"/>
    </source>
</evidence>